<keyword evidence="6" id="KW-0812">Transmembrane</keyword>
<proteinExistence type="inferred from homology"/>
<dbReference type="OrthoDB" id="2015280at2759"/>
<dbReference type="PANTHER" id="PTHR21562">
    <property type="entry name" value="NOTUM-RELATED"/>
    <property type="match status" value="1"/>
</dbReference>
<feature type="transmembrane region" description="Helical" evidence="6">
    <location>
        <begin position="20"/>
        <end position="38"/>
    </location>
</feature>
<dbReference type="eggNOG" id="KOG4287">
    <property type="taxonomic scope" value="Eukaryota"/>
</dbReference>
<dbReference type="AlphaFoldDB" id="A0A1U7ZX93"/>
<protein>
    <recommendedName>
        <fullName evidence="5">Pectin acetylesterase</fullName>
        <ecNumber evidence="5">3.1.1.-</ecNumber>
    </recommendedName>
</protein>
<gene>
    <name evidence="8" type="primary">LOC104594550</name>
</gene>
<dbReference type="KEGG" id="nnu:104594550"/>
<keyword evidence="5" id="KW-0961">Cell wall biogenesis/degradation</keyword>
<evidence type="ECO:0000313" key="8">
    <source>
        <dbReference type="RefSeq" id="XP_010253184.1"/>
    </source>
</evidence>
<organism evidence="7 8">
    <name type="scientific">Nelumbo nucifera</name>
    <name type="common">Sacred lotus</name>
    <dbReference type="NCBI Taxonomy" id="4432"/>
    <lineage>
        <taxon>Eukaryota</taxon>
        <taxon>Viridiplantae</taxon>
        <taxon>Streptophyta</taxon>
        <taxon>Embryophyta</taxon>
        <taxon>Tracheophyta</taxon>
        <taxon>Spermatophyta</taxon>
        <taxon>Magnoliopsida</taxon>
        <taxon>Proteales</taxon>
        <taxon>Nelumbonaceae</taxon>
        <taxon>Nelumbo</taxon>
    </lineage>
</organism>
<dbReference type="Pfam" id="PF03283">
    <property type="entry name" value="PAE"/>
    <property type="match status" value="1"/>
</dbReference>
<evidence type="ECO:0000256" key="4">
    <source>
        <dbReference type="ARBA" id="ARBA00022512"/>
    </source>
</evidence>
<keyword evidence="6" id="KW-0472">Membrane</keyword>
<dbReference type="FunCoup" id="A0A1U7ZX93">
    <property type="interactions" value="461"/>
</dbReference>
<dbReference type="OMA" id="IDRPYPC"/>
<accession>A0A1U7ZX93</accession>
<evidence type="ECO:0000256" key="5">
    <source>
        <dbReference type="RuleBase" id="RU363114"/>
    </source>
</evidence>
<keyword evidence="4 5" id="KW-0134">Cell wall</keyword>
<reference evidence="8" key="1">
    <citation type="submission" date="2025-08" db="UniProtKB">
        <authorList>
            <consortium name="RefSeq"/>
        </authorList>
    </citation>
    <scope>IDENTIFICATION</scope>
</reference>
<name>A0A1U7ZX93_NELNU</name>
<dbReference type="Proteomes" id="UP000189703">
    <property type="component" value="Unplaced"/>
</dbReference>
<keyword evidence="7" id="KW-1185">Reference proteome</keyword>
<dbReference type="GeneID" id="104594550"/>
<dbReference type="RefSeq" id="XP_010253184.1">
    <property type="nucleotide sequence ID" value="XM_010254882.2"/>
</dbReference>
<evidence type="ECO:0000256" key="1">
    <source>
        <dbReference type="ARBA" id="ARBA00003534"/>
    </source>
</evidence>
<dbReference type="InterPro" id="IPR004963">
    <property type="entry name" value="PAE/NOTUM"/>
</dbReference>
<comment type="subcellular location">
    <subcellularLocation>
        <location evidence="2 5">Secreted</location>
        <location evidence="2 5">Cell wall</location>
    </subcellularLocation>
</comment>
<keyword evidence="5" id="KW-0964">Secreted</keyword>
<keyword evidence="5" id="KW-0378">Hydrolase</keyword>
<evidence type="ECO:0000313" key="7">
    <source>
        <dbReference type="Proteomes" id="UP000189703"/>
    </source>
</evidence>
<evidence type="ECO:0000256" key="6">
    <source>
        <dbReference type="SAM" id="Phobius"/>
    </source>
</evidence>
<dbReference type="STRING" id="4432.A0A1U7ZX93"/>
<dbReference type="GO" id="GO:0071555">
    <property type="term" value="P:cell wall organization"/>
    <property type="evidence" value="ECO:0007669"/>
    <property type="project" value="UniProtKB-KW"/>
</dbReference>
<keyword evidence="6" id="KW-1133">Transmembrane helix</keyword>
<sequence length="427" mass="48171">MANPRLRGFFWWKRWAKTNWIILVAGFTIILLALTVTIDSWSKESDLNGSLDPKTSLVDLTLLRNAKDRGAVCLDGSAPGYHLRKGFGSGTNNWLLHIEGGGWCDTVASCSSRKRTALGSSLYMDHRIPFLGILSHDPLQNPDFFNWNKVKIRYCDGASFSGNPESELKNGTELFFRGQIIWEAIMDELLSVGMANARQVLLSGCSAGGLATLLHCDDFRKILLKDARVKCLADAGFFLNEKDVSGNHAMHSFYRDVVRLQGVAKSLQRACVSRMEPFQCFFPQEIVKNTKTPVFLVNPAYDFWQIQHILAPDASDPYNNWRKCKLNINNCNASQIEILQGFRNSMLKSLHEFQQNKDGGMFINSCFAHCQTWMASTWHSPSSPRINNKTIAESVADWYFDRKVVKEIDCPYPCNPTCHNMDFSGGL</sequence>
<evidence type="ECO:0000256" key="3">
    <source>
        <dbReference type="ARBA" id="ARBA00005784"/>
    </source>
</evidence>
<comment type="function">
    <text evidence="1 5">Hydrolyzes acetyl esters in homogalacturonan regions of pectin. In type I primary cell wall, galacturonic acid residues of pectin can be acetylated at the O-2 and O-3 positions. Decreasing the degree of acetylation of pectin gels in vitro alters their physical properties.</text>
</comment>
<dbReference type="PANTHER" id="PTHR21562:SF83">
    <property type="entry name" value="PECTIN ACETYLESTERASE 4"/>
    <property type="match status" value="1"/>
</dbReference>
<dbReference type="EC" id="3.1.1.-" evidence="5"/>
<evidence type="ECO:0000256" key="2">
    <source>
        <dbReference type="ARBA" id="ARBA00004191"/>
    </source>
</evidence>
<comment type="similarity">
    <text evidence="3 5">Belongs to the pectinacetylesterase family.</text>
</comment>
<dbReference type="GO" id="GO:0016787">
    <property type="term" value="F:hydrolase activity"/>
    <property type="evidence" value="ECO:0007669"/>
    <property type="project" value="UniProtKB-KW"/>
</dbReference>
<dbReference type="InParanoid" id="A0A1U7ZX93"/>